<proteinExistence type="predicted"/>
<evidence type="ECO:0000313" key="2">
    <source>
        <dbReference type="Proteomes" id="UP001497644"/>
    </source>
</evidence>
<keyword evidence="2" id="KW-1185">Reference proteome</keyword>
<dbReference type="Proteomes" id="UP001497644">
    <property type="component" value="Chromosome 5"/>
</dbReference>
<organism evidence="1 2">
    <name type="scientific">Lasius platythorax</name>
    <dbReference type="NCBI Taxonomy" id="488582"/>
    <lineage>
        <taxon>Eukaryota</taxon>
        <taxon>Metazoa</taxon>
        <taxon>Ecdysozoa</taxon>
        <taxon>Arthropoda</taxon>
        <taxon>Hexapoda</taxon>
        <taxon>Insecta</taxon>
        <taxon>Pterygota</taxon>
        <taxon>Neoptera</taxon>
        <taxon>Endopterygota</taxon>
        <taxon>Hymenoptera</taxon>
        <taxon>Apocrita</taxon>
        <taxon>Aculeata</taxon>
        <taxon>Formicoidea</taxon>
        <taxon>Formicidae</taxon>
        <taxon>Formicinae</taxon>
        <taxon>Lasius</taxon>
        <taxon>Lasius</taxon>
    </lineage>
</organism>
<gene>
    <name evidence="1" type="ORF">LPLAT_LOCUS9859</name>
</gene>
<sequence length="121" mass="13575">MLRATVTLGLKAIVTPVVIQPSGFGPPASRDVCRYSFLSIFDRVLQRGRTTSASTSRTTLAVMATPCRIPERLDQRSKRAEKIVRGNRARILRLFVKQDVTEIRELVYFANKSARGIHGEM</sequence>
<name>A0AAV2NUH6_9HYME</name>
<accession>A0AAV2NUH6</accession>
<dbReference type="AlphaFoldDB" id="A0AAV2NUH6"/>
<reference evidence="1" key="1">
    <citation type="submission" date="2024-04" db="EMBL/GenBank/DDBJ databases">
        <authorList>
            <consortium name="Molecular Ecology Group"/>
        </authorList>
    </citation>
    <scope>NUCLEOTIDE SEQUENCE</scope>
</reference>
<protein>
    <submittedName>
        <fullName evidence="1">Uncharacterized protein</fullName>
    </submittedName>
</protein>
<dbReference type="EMBL" id="OZ034828">
    <property type="protein sequence ID" value="CAL1684185.1"/>
    <property type="molecule type" value="Genomic_DNA"/>
</dbReference>
<evidence type="ECO:0000313" key="1">
    <source>
        <dbReference type="EMBL" id="CAL1684185.1"/>
    </source>
</evidence>